<gene>
    <name evidence="2" type="ORF">GCM10009539_70030</name>
</gene>
<sequence>MRVGTAVLSSALFFAPPTPTPDLNTLPEPVPAAARVPRRGAASRGGPTRLDPADPDPSQTSRLDLPYRAFVVVGGVPGAGKSTLLHRLRVTSPRGVFSVRDPEDIRTRWERLLGGRRGYRFWRPLVYLEHYIRLLLALPGRKTIVLHDTATRGWARRLLGLLARLSRRPAMLLWLNVSLAESLDGQRIRGRKVPERTLRRHWRRWSRLRPVAEDGEPGFAAVHTITRDVARRIVLAPAERGR</sequence>
<dbReference type="Proteomes" id="UP001500967">
    <property type="component" value="Unassembled WGS sequence"/>
</dbReference>
<dbReference type="SUPFAM" id="SSF52540">
    <property type="entry name" value="P-loop containing nucleoside triphosphate hydrolases"/>
    <property type="match status" value="1"/>
</dbReference>
<organism evidence="2 3">
    <name type="scientific">Cryptosporangium japonicum</name>
    <dbReference type="NCBI Taxonomy" id="80872"/>
    <lineage>
        <taxon>Bacteria</taxon>
        <taxon>Bacillati</taxon>
        <taxon>Actinomycetota</taxon>
        <taxon>Actinomycetes</taxon>
        <taxon>Cryptosporangiales</taxon>
        <taxon>Cryptosporangiaceae</taxon>
        <taxon>Cryptosporangium</taxon>
    </lineage>
</organism>
<evidence type="ECO:0000313" key="3">
    <source>
        <dbReference type="Proteomes" id="UP001500967"/>
    </source>
</evidence>
<keyword evidence="3" id="KW-1185">Reference proteome</keyword>
<reference evidence="3" key="1">
    <citation type="journal article" date="2019" name="Int. J. Syst. Evol. Microbiol.">
        <title>The Global Catalogue of Microorganisms (GCM) 10K type strain sequencing project: providing services to taxonomists for standard genome sequencing and annotation.</title>
        <authorList>
            <consortium name="The Broad Institute Genomics Platform"/>
            <consortium name="The Broad Institute Genome Sequencing Center for Infectious Disease"/>
            <person name="Wu L."/>
            <person name="Ma J."/>
        </authorList>
    </citation>
    <scope>NUCLEOTIDE SEQUENCE [LARGE SCALE GENOMIC DNA]</scope>
    <source>
        <strain evidence="3">JCM 10425</strain>
    </source>
</reference>
<accession>A0ABP3EPH1</accession>
<proteinExistence type="predicted"/>
<evidence type="ECO:0000313" key="2">
    <source>
        <dbReference type="EMBL" id="GAA0272610.1"/>
    </source>
</evidence>
<evidence type="ECO:0000256" key="1">
    <source>
        <dbReference type="SAM" id="MobiDB-lite"/>
    </source>
</evidence>
<dbReference type="InterPro" id="IPR027417">
    <property type="entry name" value="P-loop_NTPase"/>
</dbReference>
<feature type="compositionally biased region" description="Low complexity" evidence="1">
    <location>
        <begin position="21"/>
        <end position="49"/>
    </location>
</feature>
<dbReference type="Pfam" id="PF13671">
    <property type="entry name" value="AAA_33"/>
    <property type="match status" value="1"/>
</dbReference>
<name>A0ABP3EPH1_9ACTN</name>
<protein>
    <recommendedName>
        <fullName evidence="4">AAA domain-containing protein</fullName>
    </recommendedName>
</protein>
<comment type="caution">
    <text evidence="2">The sequence shown here is derived from an EMBL/GenBank/DDBJ whole genome shotgun (WGS) entry which is preliminary data.</text>
</comment>
<evidence type="ECO:0008006" key="4">
    <source>
        <dbReference type="Google" id="ProtNLM"/>
    </source>
</evidence>
<dbReference type="RefSeq" id="WP_344653237.1">
    <property type="nucleotide sequence ID" value="NZ_BAAAGX010000032.1"/>
</dbReference>
<dbReference type="Gene3D" id="3.40.50.300">
    <property type="entry name" value="P-loop containing nucleotide triphosphate hydrolases"/>
    <property type="match status" value="1"/>
</dbReference>
<dbReference type="EMBL" id="BAAAGX010000032">
    <property type="protein sequence ID" value="GAA0272610.1"/>
    <property type="molecule type" value="Genomic_DNA"/>
</dbReference>
<feature type="region of interest" description="Disordered" evidence="1">
    <location>
        <begin position="18"/>
        <end position="62"/>
    </location>
</feature>